<reference evidence="2" key="1">
    <citation type="journal article" date="2019" name="Int. J. Syst. Evol. Microbiol.">
        <title>The Global Catalogue of Microorganisms (GCM) 10K type strain sequencing project: providing services to taxonomists for standard genome sequencing and annotation.</title>
        <authorList>
            <consortium name="The Broad Institute Genomics Platform"/>
            <consortium name="The Broad Institute Genome Sequencing Center for Infectious Disease"/>
            <person name="Wu L."/>
            <person name="Ma J."/>
        </authorList>
    </citation>
    <scope>NUCLEOTIDE SEQUENCE [LARGE SCALE GENOMIC DNA]</scope>
    <source>
        <strain evidence="2">CGMCC 4.6997</strain>
    </source>
</reference>
<proteinExistence type="predicted"/>
<dbReference type="EMBL" id="JBHSMG010000001">
    <property type="protein sequence ID" value="MFC5500916.1"/>
    <property type="molecule type" value="Genomic_DNA"/>
</dbReference>
<sequence length="177" mass="20037">MSAFIAPPRRIPFLLRIGLWISRRVTGDDLLPPRLLTWYPRAAIGIGVVESLVAHDEGRVDARMLQFVRMAVSFAVECPFCMGFNSRDWQKRMTEQELPGVQGLTPLEQIPSFSPRERLAIEYARRVSETPLRFTPEFGARLTELFTEREIVILATTAAQVNLWARTIQALGCPPQG</sequence>
<comment type="caution">
    <text evidence="1">The sequence shown here is derived from an EMBL/GenBank/DDBJ whole genome shotgun (WGS) entry which is preliminary data.</text>
</comment>
<organism evidence="1 2">
    <name type="scientific">Lysinimonas soli</name>
    <dbReference type="NCBI Taxonomy" id="1074233"/>
    <lineage>
        <taxon>Bacteria</taxon>
        <taxon>Bacillati</taxon>
        <taxon>Actinomycetota</taxon>
        <taxon>Actinomycetes</taxon>
        <taxon>Micrococcales</taxon>
        <taxon>Microbacteriaceae</taxon>
        <taxon>Lysinimonas</taxon>
    </lineage>
</organism>
<accession>A0ABW0NKH8</accession>
<dbReference type="Gene3D" id="1.20.1290.10">
    <property type="entry name" value="AhpD-like"/>
    <property type="match status" value="1"/>
</dbReference>
<keyword evidence="2" id="KW-1185">Reference proteome</keyword>
<dbReference type="SUPFAM" id="SSF69118">
    <property type="entry name" value="AhpD-like"/>
    <property type="match status" value="1"/>
</dbReference>
<protein>
    <submittedName>
        <fullName evidence="1">Carboxymuconolactone decarboxylase family protein</fullName>
    </submittedName>
</protein>
<evidence type="ECO:0000313" key="2">
    <source>
        <dbReference type="Proteomes" id="UP001596039"/>
    </source>
</evidence>
<dbReference type="InterPro" id="IPR029032">
    <property type="entry name" value="AhpD-like"/>
</dbReference>
<gene>
    <name evidence="1" type="ORF">ACFPJ4_01535</name>
</gene>
<evidence type="ECO:0000313" key="1">
    <source>
        <dbReference type="EMBL" id="MFC5500916.1"/>
    </source>
</evidence>
<name>A0ABW0NKH8_9MICO</name>
<dbReference type="Proteomes" id="UP001596039">
    <property type="component" value="Unassembled WGS sequence"/>
</dbReference>
<dbReference type="RefSeq" id="WP_386738524.1">
    <property type="nucleotide sequence ID" value="NZ_JBHSMG010000001.1"/>
</dbReference>